<dbReference type="AlphaFoldDB" id="A0A927C1J5"/>
<protein>
    <submittedName>
        <fullName evidence="3">YceI family protein</fullName>
    </submittedName>
</protein>
<dbReference type="SMART" id="SM00867">
    <property type="entry name" value="YceI"/>
    <property type="match status" value="1"/>
</dbReference>
<dbReference type="Gene3D" id="2.40.128.110">
    <property type="entry name" value="Lipid/polyisoprenoid-binding, YceI-like"/>
    <property type="match status" value="1"/>
</dbReference>
<keyword evidence="1" id="KW-0732">Signal</keyword>
<dbReference type="EMBL" id="JACXLD010000001">
    <property type="protein sequence ID" value="MBD2857800.1"/>
    <property type="molecule type" value="Genomic_DNA"/>
</dbReference>
<dbReference type="RefSeq" id="WP_190762016.1">
    <property type="nucleotide sequence ID" value="NZ_JACXLD010000001.1"/>
</dbReference>
<comment type="caution">
    <text evidence="3">The sequence shown here is derived from an EMBL/GenBank/DDBJ whole genome shotgun (WGS) entry which is preliminary data.</text>
</comment>
<evidence type="ECO:0000259" key="2">
    <source>
        <dbReference type="SMART" id="SM00867"/>
    </source>
</evidence>
<proteinExistence type="predicted"/>
<feature type="domain" description="Lipid/polyisoprenoid-binding YceI-like" evidence="2">
    <location>
        <begin position="23"/>
        <end position="188"/>
    </location>
</feature>
<reference evidence="3" key="1">
    <citation type="submission" date="2020-09" db="EMBL/GenBank/DDBJ databases">
        <authorList>
            <person name="Yoon J.-W."/>
        </authorList>
    </citation>
    <scope>NUCLEOTIDE SEQUENCE</scope>
    <source>
        <strain evidence="3">KMU-158</strain>
    </source>
</reference>
<dbReference type="InterPro" id="IPR036761">
    <property type="entry name" value="TTHA0802/YceI-like_sf"/>
</dbReference>
<dbReference type="InterPro" id="IPR007372">
    <property type="entry name" value="Lipid/polyisoprenoid-bd_YceI"/>
</dbReference>
<feature type="signal peptide" evidence="1">
    <location>
        <begin position="1"/>
        <end position="21"/>
    </location>
</feature>
<evidence type="ECO:0000313" key="4">
    <source>
        <dbReference type="Proteomes" id="UP000610558"/>
    </source>
</evidence>
<keyword evidence="4" id="KW-1185">Reference proteome</keyword>
<dbReference type="Pfam" id="PF04264">
    <property type="entry name" value="YceI"/>
    <property type="match status" value="1"/>
</dbReference>
<feature type="chain" id="PRO_5037596808" evidence="1">
    <location>
        <begin position="22"/>
        <end position="190"/>
    </location>
</feature>
<organism evidence="3 4">
    <name type="scientific">Spongiibacter pelagi</name>
    <dbReference type="NCBI Taxonomy" id="2760804"/>
    <lineage>
        <taxon>Bacteria</taxon>
        <taxon>Pseudomonadati</taxon>
        <taxon>Pseudomonadota</taxon>
        <taxon>Gammaproteobacteria</taxon>
        <taxon>Cellvibrionales</taxon>
        <taxon>Spongiibacteraceae</taxon>
        <taxon>Spongiibacter</taxon>
    </lineage>
</organism>
<evidence type="ECO:0000256" key="1">
    <source>
        <dbReference type="SAM" id="SignalP"/>
    </source>
</evidence>
<evidence type="ECO:0000313" key="3">
    <source>
        <dbReference type="EMBL" id="MBD2857800.1"/>
    </source>
</evidence>
<dbReference type="Proteomes" id="UP000610558">
    <property type="component" value="Unassembled WGS sequence"/>
</dbReference>
<dbReference type="SUPFAM" id="SSF101874">
    <property type="entry name" value="YceI-like"/>
    <property type="match status" value="1"/>
</dbReference>
<sequence length="190" mass="21232">MKRVLPTLLLAMLGLNSPLHAADYTIDTKDAHAFIQFKIKHLGYSWLYGRFNTFDGSFSYDPSKPEASKVQVNIDTRSVDSNHAERDKHLRREDFLFVEKFPTATFTSKKVTVAADGSMTLTGDLTLRGVTKELVIDVDKVGEGKDYWGGYRAGFTGTTEFKLKDFGIPMNLGPASEVVEMTLDIEGIRN</sequence>
<dbReference type="PANTHER" id="PTHR34406:SF1">
    <property type="entry name" value="PROTEIN YCEI"/>
    <property type="match status" value="1"/>
</dbReference>
<name>A0A927C1J5_9GAMM</name>
<gene>
    <name evidence="3" type="ORF">IB286_02190</name>
</gene>
<dbReference type="NCBIfam" id="NF002994">
    <property type="entry name" value="PRK03757.1"/>
    <property type="match status" value="1"/>
</dbReference>
<dbReference type="PANTHER" id="PTHR34406">
    <property type="entry name" value="PROTEIN YCEI"/>
    <property type="match status" value="1"/>
</dbReference>
<accession>A0A927C1J5</accession>